<dbReference type="InterPro" id="IPR002347">
    <property type="entry name" value="SDR_fam"/>
</dbReference>
<gene>
    <name evidence="2" type="ORF">FXB38_38970</name>
</gene>
<name>A0A5S4VXM5_9BRAD</name>
<reference evidence="2 3" key="1">
    <citation type="submission" date="2019-08" db="EMBL/GenBank/DDBJ databases">
        <title>Bradyrhizobium hipponensis sp. nov., a rhizobium isolated from a Lupinus angustifolius root nodule in Tunisia.</title>
        <authorList>
            <person name="Off K."/>
            <person name="Rejili M."/>
            <person name="Mars M."/>
            <person name="Brachmann A."/>
            <person name="Marin M."/>
        </authorList>
    </citation>
    <scope>NUCLEOTIDE SEQUENCE [LARGE SCALE GENOMIC DNA]</scope>
    <source>
        <strain evidence="2 3">CTAW11</strain>
    </source>
</reference>
<evidence type="ECO:0000256" key="1">
    <source>
        <dbReference type="SAM" id="MobiDB-lite"/>
    </source>
</evidence>
<dbReference type="InterPro" id="IPR036291">
    <property type="entry name" value="NAD(P)-bd_dom_sf"/>
</dbReference>
<dbReference type="EMBL" id="VSSR01000087">
    <property type="protein sequence ID" value="TYL72276.1"/>
    <property type="molecule type" value="Genomic_DNA"/>
</dbReference>
<dbReference type="CDD" id="cd05233">
    <property type="entry name" value="SDR_c"/>
    <property type="match status" value="1"/>
</dbReference>
<sequence length="277" mass="30174">MSQSPAGRCAAIQTGSYCRFSRRLSRFEGMRETIIAHFDANAEIAKLGSLAEATQQSFDVLNVNFRRSYFDVQKALGLMHNGSAIVFTSSLSDQAGIAATSTVSVTKAVRRNFTRRLGAELIRGSVRVNAESSGVIEGPPFRRLGISEVSVQEHGKALREQISAKHFGKPRKIATGDFSRFRRRIVHHRHRRGCRWRTQHAALSPTIPAGVLEPAPPDAIKDSLLSPHGAPGGAGAPSVNNRSFRAQHPGLCWPDGAISTFQVPAHRHTRAAPADRT</sequence>
<proteinExistence type="predicted"/>
<protein>
    <submittedName>
        <fullName evidence="2">SDR family oxidoreductase</fullName>
    </submittedName>
</protein>
<dbReference type="AlphaFoldDB" id="A0A5S4VXM5"/>
<dbReference type="Pfam" id="PF13561">
    <property type="entry name" value="adh_short_C2"/>
    <property type="match status" value="1"/>
</dbReference>
<keyword evidence="3" id="KW-1185">Reference proteome</keyword>
<feature type="region of interest" description="Disordered" evidence="1">
    <location>
        <begin position="221"/>
        <end position="242"/>
    </location>
</feature>
<evidence type="ECO:0000313" key="2">
    <source>
        <dbReference type="EMBL" id="TYL72276.1"/>
    </source>
</evidence>
<dbReference type="Gene3D" id="3.40.50.720">
    <property type="entry name" value="NAD(P)-binding Rossmann-like Domain"/>
    <property type="match status" value="1"/>
</dbReference>
<evidence type="ECO:0000313" key="3">
    <source>
        <dbReference type="Proteomes" id="UP000324853"/>
    </source>
</evidence>
<organism evidence="2 3">
    <name type="scientific">Bradyrhizobium cytisi</name>
    <dbReference type="NCBI Taxonomy" id="515489"/>
    <lineage>
        <taxon>Bacteria</taxon>
        <taxon>Pseudomonadati</taxon>
        <taxon>Pseudomonadota</taxon>
        <taxon>Alphaproteobacteria</taxon>
        <taxon>Hyphomicrobiales</taxon>
        <taxon>Nitrobacteraceae</taxon>
        <taxon>Bradyrhizobium</taxon>
    </lineage>
</organism>
<dbReference type="SUPFAM" id="SSF51735">
    <property type="entry name" value="NAD(P)-binding Rossmann-fold domains"/>
    <property type="match status" value="1"/>
</dbReference>
<dbReference type="Proteomes" id="UP000324853">
    <property type="component" value="Unassembled WGS sequence"/>
</dbReference>
<accession>A0A5S4VXM5</accession>
<comment type="caution">
    <text evidence="2">The sequence shown here is derived from an EMBL/GenBank/DDBJ whole genome shotgun (WGS) entry which is preliminary data.</text>
</comment>